<name>A0ABW0X405_9ACTN</name>
<sequence length="62" mass="6443">MSARHHAPSATAVPATDGPAPAEATVRLSPSPRKAGHHPVALVRLARLSRTGPGGNWAHWAH</sequence>
<protein>
    <submittedName>
        <fullName evidence="2">Uncharacterized protein</fullName>
    </submittedName>
</protein>
<comment type="caution">
    <text evidence="2">The sequence shown here is derived from an EMBL/GenBank/DDBJ whole genome shotgun (WGS) entry which is preliminary data.</text>
</comment>
<dbReference type="RefSeq" id="WP_380225588.1">
    <property type="nucleotide sequence ID" value="NZ_JBHSOF010000013.1"/>
</dbReference>
<organism evidence="2 3">
    <name type="scientific">Kitasatospora misakiensis</name>
    <dbReference type="NCBI Taxonomy" id="67330"/>
    <lineage>
        <taxon>Bacteria</taxon>
        <taxon>Bacillati</taxon>
        <taxon>Actinomycetota</taxon>
        <taxon>Actinomycetes</taxon>
        <taxon>Kitasatosporales</taxon>
        <taxon>Streptomycetaceae</taxon>
        <taxon>Kitasatospora</taxon>
    </lineage>
</organism>
<dbReference type="Proteomes" id="UP001595975">
    <property type="component" value="Unassembled WGS sequence"/>
</dbReference>
<evidence type="ECO:0000256" key="1">
    <source>
        <dbReference type="SAM" id="MobiDB-lite"/>
    </source>
</evidence>
<gene>
    <name evidence="2" type="ORF">ACFP3U_12930</name>
</gene>
<proteinExistence type="predicted"/>
<reference evidence="3" key="1">
    <citation type="journal article" date="2019" name="Int. J. Syst. Evol. Microbiol.">
        <title>The Global Catalogue of Microorganisms (GCM) 10K type strain sequencing project: providing services to taxonomists for standard genome sequencing and annotation.</title>
        <authorList>
            <consortium name="The Broad Institute Genomics Platform"/>
            <consortium name="The Broad Institute Genome Sequencing Center for Infectious Disease"/>
            <person name="Wu L."/>
            <person name="Ma J."/>
        </authorList>
    </citation>
    <scope>NUCLEOTIDE SEQUENCE [LARGE SCALE GENOMIC DNA]</scope>
    <source>
        <strain evidence="3">CGMCC 4.1437</strain>
    </source>
</reference>
<feature type="region of interest" description="Disordered" evidence="1">
    <location>
        <begin position="1"/>
        <end position="38"/>
    </location>
</feature>
<dbReference type="EMBL" id="JBHSOF010000013">
    <property type="protein sequence ID" value="MFC5663884.1"/>
    <property type="molecule type" value="Genomic_DNA"/>
</dbReference>
<accession>A0ABW0X405</accession>
<evidence type="ECO:0000313" key="2">
    <source>
        <dbReference type="EMBL" id="MFC5663884.1"/>
    </source>
</evidence>
<keyword evidence="3" id="KW-1185">Reference proteome</keyword>
<evidence type="ECO:0000313" key="3">
    <source>
        <dbReference type="Proteomes" id="UP001595975"/>
    </source>
</evidence>